<name>A0A7W9SN80_ARMRO</name>
<dbReference type="Proteomes" id="UP000520814">
    <property type="component" value="Unassembled WGS sequence"/>
</dbReference>
<dbReference type="InterPro" id="IPR025643">
    <property type="entry name" value="R2K_3"/>
</dbReference>
<protein>
    <recommendedName>
        <fullName evidence="1">ATP-grasp domain-containing protein</fullName>
    </recommendedName>
</protein>
<feature type="domain" description="ATP-grasp" evidence="1">
    <location>
        <begin position="133"/>
        <end position="282"/>
    </location>
</feature>
<organism evidence="2 3">
    <name type="scientific">Armatimonas rosea</name>
    <dbReference type="NCBI Taxonomy" id="685828"/>
    <lineage>
        <taxon>Bacteria</taxon>
        <taxon>Bacillati</taxon>
        <taxon>Armatimonadota</taxon>
        <taxon>Armatimonadia</taxon>
        <taxon>Armatimonadales</taxon>
        <taxon>Armatimonadaceae</taxon>
        <taxon>Armatimonas</taxon>
    </lineage>
</organism>
<proteinExistence type="predicted"/>
<gene>
    <name evidence="2" type="ORF">HNQ39_000720</name>
</gene>
<evidence type="ECO:0000313" key="2">
    <source>
        <dbReference type="EMBL" id="MBB6048958.1"/>
    </source>
</evidence>
<dbReference type="AlphaFoldDB" id="A0A7W9SN80"/>
<dbReference type="Pfam" id="PF14243">
    <property type="entry name" value="R2K_3"/>
    <property type="match status" value="1"/>
</dbReference>
<accession>A0A7W9SN80</accession>
<sequence>MDLLFPCDYDDLTTPDPDFAVEVRAARAAGFVCHFFDFNALRAGEPYRLPQGEGPLLYRGWMLSDTEYVGFYTRLVARGWEPITPPAAYDEAHYLPLAYPNLIGETPRTKWILGRDEAEAWALYAAEFRTKDAILKDWVKSAKYRWREACFLPAGTERERFAEIFANFLTERSTLFEKGVVLREFHPFRVLHKDLRGMPLHEEYRLFFWDGALLLLPQLTLLPGPEEQLPRWTALAQRFGTRFLSLDVARDLAGDWWVVETGDGQVAGLPGSIPPDAFYRALRLVGG</sequence>
<comment type="caution">
    <text evidence="2">The sequence shown here is derived from an EMBL/GenBank/DDBJ whole genome shotgun (WGS) entry which is preliminary data.</text>
</comment>
<evidence type="ECO:0000313" key="3">
    <source>
        <dbReference type="Proteomes" id="UP000520814"/>
    </source>
</evidence>
<dbReference type="RefSeq" id="WP_184192578.1">
    <property type="nucleotide sequence ID" value="NZ_JACHGW010000001.1"/>
</dbReference>
<dbReference type="EMBL" id="JACHGW010000001">
    <property type="protein sequence ID" value="MBB6048958.1"/>
    <property type="molecule type" value="Genomic_DNA"/>
</dbReference>
<keyword evidence="3" id="KW-1185">Reference proteome</keyword>
<reference evidence="2 3" key="1">
    <citation type="submission" date="2020-08" db="EMBL/GenBank/DDBJ databases">
        <title>Genomic Encyclopedia of Type Strains, Phase IV (KMG-IV): sequencing the most valuable type-strain genomes for metagenomic binning, comparative biology and taxonomic classification.</title>
        <authorList>
            <person name="Goeker M."/>
        </authorList>
    </citation>
    <scope>NUCLEOTIDE SEQUENCE [LARGE SCALE GENOMIC DNA]</scope>
    <source>
        <strain evidence="2 3">DSM 23562</strain>
    </source>
</reference>
<evidence type="ECO:0000259" key="1">
    <source>
        <dbReference type="Pfam" id="PF14243"/>
    </source>
</evidence>